<accession>A0A1H9V6T7</accession>
<dbReference type="AlphaFoldDB" id="A0A1H9V6T7"/>
<organism evidence="1 2">
    <name type="scientific">Tranquillimonas rosea</name>
    <dbReference type="NCBI Taxonomy" id="641238"/>
    <lineage>
        <taxon>Bacteria</taxon>
        <taxon>Pseudomonadati</taxon>
        <taxon>Pseudomonadota</taxon>
        <taxon>Alphaproteobacteria</taxon>
        <taxon>Rhodobacterales</taxon>
        <taxon>Roseobacteraceae</taxon>
        <taxon>Tranquillimonas</taxon>
    </lineage>
</organism>
<proteinExistence type="predicted"/>
<dbReference type="RefSeq" id="WP_143071529.1">
    <property type="nucleotide sequence ID" value="NZ_CBDDGO010000004.1"/>
</dbReference>
<dbReference type="STRING" id="641238.SAMN04490244_106290"/>
<gene>
    <name evidence="1" type="ORF">SAMN04490244_106290</name>
</gene>
<keyword evidence="2" id="KW-1185">Reference proteome</keyword>
<evidence type="ECO:0000313" key="2">
    <source>
        <dbReference type="Proteomes" id="UP000198885"/>
    </source>
</evidence>
<sequence length="46" mass="4958">MTNSIALGLGLTLAAALALTAWYAPDALIHLGREFTALVAWVAFWR</sequence>
<dbReference type="EMBL" id="FOGU01000006">
    <property type="protein sequence ID" value="SES17392.1"/>
    <property type="molecule type" value="Genomic_DNA"/>
</dbReference>
<reference evidence="1 2" key="1">
    <citation type="submission" date="2016-10" db="EMBL/GenBank/DDBJ databases">
        <authorList>
            <person name="de Groot N.N."/>
        </authorList>
    </citation>
    <scope>NUCLEOTIDE SEQUENCE [LARGE SCALE GENOMIC DNA]</scope>
    <source>
        <strain evidence="1 2">DSM 23042</strain>
    </source>
</reference>
<name>A0A1H9V6T7_9RHOB</name>
<evidence type="ECO:0000313" key="1">
    <source>
        <dbReference type="EMBL" id="SES17392.1"/>
    </source>
</evidence>
<protein>
    <submittedName>
        <fullName evidence="1">Uncharacterized protein</fullName>
    </submittedName>
</protein>
<dbReference type="Proteomes" id="UP000198885">
    <property type="component" value="Unassembled WGS sequence"/>
</dbReference>